<dbReference type="InterPro" id="IPR001920">
    <property type="entry name" value="Asp/Glu_race"/>
</dbReference>
<dbReference type="OrthoDB" id="187836at2759"/>
<keyword evidence="1" id="KW-0413">Isomerase</keyword>
<dbReference type="AlphaFoldDB" id="A0A2G5FC10"/>
<name>A0A2G5FC10_AQUCA</name>
<dbReference type="Proteomes" id="UP000230069">
    <property type="component" value="Unassembled WGS sequence"/>
</dbReference>
<dbReference type="STRING" id="218851.A0A2G5FC10"/>
<dbReference type="Pfam" id="PF01177">
    <property type="entry name" value="Asp_Glu_race"/>
    <property type="match status" value="1"/>
</dbReference>
<sequence length="332" mass="36647">MKLSLQLLNYPSHFVGSTSKYRPSYEVRFNPTLYSQPSSFLLQANGSDASTISKKVLILGSAALQNNQTTSPLSEVNTIGIIGGISAVSTLNFLDKLVRWSSEGEETLPFVVCSDPGLHKKLLFHEKSLVSSLKSKEYWNKIDTTPIMENLIRKITFLEQAGARCIVMPCPISHAWHDEISKGCSLPILHVGECVAKELKEANLKPLEAGSSLRIGVLATNGSLQARFYQEKLHNEGFEVVLLDKETMEHTVIPAIKALHNKDMEGARNLLRIALQVLLVRAVNTVVLGSDDICGLLPQDDPLLKKCLDPMDALVRSTIKWAKCIEKEGRDA</sequence>
<organism evidence="2 3">
    <name type="scientific">Aquilegia coerulea</name>
    <name type="common">Rocky mountain columbine</name>
    <dbReference type="NCBI Taxonomy" id="218851"/>
    <lineage>
        <taxon>Eukaryota</taxon>
        <taxon>Viridiplantae</taxon>
        <taxon>Streptophyta</taxon>
        <taxon>Embryophyta</taxon>
        <taxon>Tracheophyta</taxon>
        <taxon>Spermatophyta</taxon>
        <taxon>Magnoliopsida</taxon>
        <taxon>Ranunculales</taxon>
        <taxon>Ranunculaceae</taxon>
        <taxon>Thalictroideae</taxon>
        <taxon>Aquilegia</taxon>
    </lineage>
</organism>
<protein>
    <recommendedName>
        <fullName evidence="4">Aspartate racemase</fullName>
    </recommendedName>
</protein>
<dbReference type="GO" id="GO:0047661">
    <property type="term" value="F:amino-acid racemase activity"/>
    <property type="evidence" value="ECO:0007669"/>
    <property type="project" value="InterPro"/>
</dbReference>
<evidence type="ECO:0000256" key="1">
    <source>
        <dbReference type="ARBA" id="ARBA00023235"/>
    </source>
</evidence>
<evidence type="ECO:0008006" key="4">
    <source>
        <dbReference type="Google" id="ProtNLM"/>
    </source>
</evidence>
<reference evidence="2 3" key="1">
    <citation type="submission" date="2017-09" db="EMBL/GenBank/DDBJ databases">
        <title>WGS assembly of Aquilegia coerulea Goldsmith.</title>
        <authorList>
            <person name="Hodges S."/>
            <person name="Kramer E."/>
            <person name="Nordborg M."/>
            <person name="Tomkins J."/>
            <person name="Borevitz J."/>
            <person name="Derieg N."/>
            <person name="Yan J."/>
            <person name="Mihaltcheva S."/>
            <person name="Hayes R.D."/>
            <person name="Rokhsar D."/>
        </authorList>
    </citation>
    <scope>NUCLEOTIDE SEQUENCE [LARGE SCALE GENOMIC DNA]</scope>
    <source>
        <strain evidence="3">cv. Goldsmith</strain>
    </source>
</reference>
<evidence type="ECO:0000313" key="2">
    <source>
        <dbReference type="EMBL" id="PIA65559.1"/>
    </source>
</evidence>
<dbReference type="InterPro" id="IPR015942">
    <property type="entry name" value="Asp/Glu/hydantoin_racemase"/>
</dbReference>
<dbReference type="EMBL" id="KZ305018">
    <property type="protein sequence ID" value="PIA65559.1"/>
    <property type="molecule type" value="Genomic_DNA"/>
</dbReference>
<proteinExistence type="predicted"/>
<dbReference type="Gene3D" id="3.40.50.1860">
    <property type="match status" value="2"/>
</dbReference>
<gene>
    <name evidence="2" type="ORF">AQUCO_00100805v1</name>
</gene>
<dbReference type="PANTHER" id="PTHR21198:SF7">
    <property type="entry name" value="ASPARTATE-GLUTAMATE RACEMASE FAMILY"/>
    <property type="match status" value="1"/>
</dbReference>
<dbReference type="InParanoid" id="A0A2G5FC10"/>
<dbReference type="SUPFAM" id="SSF53681">
    <property type="entry name" value="Aspartate/glutamate racemase"/>
    <property type="match status" value="2"/>
</dbReference>
<keyword evidence="3" id="KW-1185">Reference proteome</keyword>
<dbReference type="FunCoup" id="A0A2G5FC10">
    <property type="interactions" value="19"/>
</dbReference>
<dbReference type="PANTHER" id="PTHR21198">
    <property type="entry name" value="GLUTAMATE RACEMASE"/>
    <property type="match status" value="1"/>
</dbReference>
<accession>A0A2G5FC10</accession>
<evidence type="ECO:0000313" key="3">
    <source>
        <dbReference type="Proteomes" id="UP000230069"/>
    </source>
</evidence>